<dbReference type="Gene3D" id="1.10.443.10">
    <property type="entry name" value="Intergrase catalytic core"/>
    <property type="match status" value="1"/>
</dbReference>
<dbReference type="PROSITE" id="PS51900">
    <property type="entry name" value="CB"/>
    <property type="match status" value="1"/>
</dbReference>
<dbReference type="InterPro" id="IPR013762">
    <property type="entry name" value="Integrase-like_cat_sf"/>
</dbReference>
<organism evidence="4 5">
    <name type="scientific">Bifidobacterium adolescentis</name>
    <dbReference type="NCBI Taxonomy" id="1680"/>
    <lineage>
        <taxon>Bacteria</taxon>
        <taxon>Bacillati</taxon>
        <taxon>Actinomycetota</taxon>
        <taxon>Actinomycetes</taxon>
        <taxon>Bifidobacteriales</taxon>
        <taxon>Bifidobacteriaceae</taxon>
        <taxon>Bifidobacterium</taxon>
    </lineage>
</organism>
<dbReference type="PANTHER" id="PTHR30349:SF64">
    <property type="entry name" value="PROPHAGE INTEGRASE INTD-RELATED"/>
    <property type="match status" value="1"/>
</dbReference>
<dbReference type="SUPFAM" id="SSF56349">
    <property type="entry name" value="DNA breaking-rejoining enzymes"/>
    <property type="match status" value="1"/>
</dbReference>
<evidence type="ECO:0000313" key="4">
    <source>
        <dbReference type="EMBL" id="RGS64610.1"/>
    </source>
</evidence>
<dbReference type="GO" id="GO:0003677">
    <property type="term" value="F:DNA binding"/>
    <property type="evidence" value="ECO:0007669"/>
    <property type="project" value="UniProtKB-UniRule"/>
</dbReference>
<evidence type="ECO:0000256" key="2">
    <source>
        <dbReference type="ARBA" id="ARBA00023125"/>
    </source>
</evidence>
<comment type="similarity">
    <text evidence="1">Belongs to the 'phage' integrase family.</text>
</comment>
<protein>
    <submittedName>
        <fullName evidence="4">Integrase</fullName>
    </submittedName>
</protein>
<dbReference type="InterPro" id="IPR011010">
    <property type="entry name" value="DNA_brk_join_enz"/>
</dbReference>
<reference evidence="4 5" key="1">
    <citation type="submission" date="2018-08" db="EMBL/GenBank/DDBJ databases">
        <title>A genome reference for cultivated species of the human gut microbiota.</title>
        <authorList>
            <person name="Zou Y."/>
            <person name="Xue W."/>
            <person name="Luo G."/>
        </authorList>
    </citation>
    <scope>NUCLEOTIDE SEQUENCE [LARGE SCALE GENOMIC DNA]</scope>
    <source>
        <strain evidence="4 5">AF21-27</strain>
    </source>
</reference>
<dbReference type="Proteomes" id="UP000285462">
    <property type="component" value="Unassembled WGS sequence"/>
</dbReference>
<dbReference type="AlphaFoldDB" id="A0A412K702"/>
<dbReference type="EMBL" id="QRVT01000003">
    <property type="protein sequence ID" value="RGS64610.1"/>
    <property type="molecule type" value="Genomic_DNA"/>
</dbReference>
<dbReference type="InterPro" id="IPR050090">
    <property type="entry name" value="Tyrosine_recombinase_XerCD"/>
</dbReference>
<evidence type="ECO:0000313" key="5">
    <source>
        <dbReference type="Proteomes" id="UP000285462"/>
    </source>
</evidence>
<evidence type="ECO:0000256" key="1">
    <source>
        <dbReference type="ARBA" id="ARBA00008857"/>
    </source>
</evidence>
<dbReference type="PANTHER" id="PTHR30349">
    <property type="entry name" value="PHAGE INTEGRASE-RELATED"/>
    <property type="match status" value="1"/>
</dbReference>
<dbReference type="Pfam" id="PF00589">
    <property type="entry name" value="Phage_integrase"/>
    <property type="match status" value="1"/>
</dbReference>
<keyword evidence="2" id="KW-0238">DNA-binding</keyword>
<dbReference type="InterPro" id="IPR044068">
    <property type="entry name" value="CB"/>
</dbReference>
<keyword evidence="3" id="KW-0233">DNA recombination</keyword>
<gene>
    <name evidence="4" type="ORF">DWX79_06090</name>
</gene>
<accession>A0A412K702</accession>
<evidence type="ECO:0000256" key="3">
    <source>
        <dbReference type="ARBA" id="ARBA00023172"/>
    </source>
</evidence>
<sequence>MEFSDHRQPPREWTPWLDEWVGAMRAQGNSPRTIENWWYVVGHLALKTRKSPEDITGKDIIDWLNRGVGANSKRSDVNACTAFFGWACRTGRRKDNPMDLVPTVHRDRRKQIPAPVEAVEKAKHCADKRALLTIMLMDEAGLRRSELATMHTRDVIDDLTGKSIIVHGKGGKDRIIPLSDQLGRIVSSLPEGYFFPGEHDGHVCHDTIYRIVKNATGWPPHAFRRKSATDLWRAAGDAMKVKEMLGHESLQTTQNYIYATLDDLRDAVDELRAYRGADAREIHPEKILEAYNVPPAITRLLLDSIRNQE</sequence>
<dbReference type="GO" id="GO:0006310">
    <property type="term" value="P:DNA recombination"/>
    <property type="evidence" value="ECO:0007669"/>
    <property type="project" value="UniProtKB-KW"/>
</dbReference>
<dbReference type="InterPro" id="IPR002104">
    <property type="entry name" value="Integrase_catalytic"/>
</dbReference>
<dbReference type="PROSITE" id="PS51898">
    <property type="entry name" value="TYR_RECOMBINASE"/>
    <property type="match status" value="1"/>
</dbReference>
<dbReference type="InterPro" id="IPR010998">
    <property type="entry name" value="Integrase_recombinase_N"/>
</dbReference>
<dbReference type="Gene3D" id="1.10.150.130">
    <property type="match status" value="1"/>
</dbReference>
<comment type="caution">
    <text evidence="4">The sequence shown here is derived from an EMBL/GenBank/DDBJ whole genome shotgun (WGS) entry which is preliminary data.</text>
</comment>
<dbReference type="CDD" id="cd00397">
    <property type="entry name" value="DNA_BRE_C"/>
    <property type="match status" value="1"/>
</dbReference>
<name>A0A412K702_BIFAD</name>
<proteinExistence type="inferred from homology"/>
<dbReference type="GO" id="GO:0015074">
    <property type="term" value="P:DNA integration"/>
    <property type="evidence" value="ECO:0007669"/>
    <property type="project" value="InterPro"/>
</dbReference>
<dbReference type="RefSeq" id="WP_117759951.1">
    <property type="nucleotide sequence ID" value="NZ_CP024959.1"/>
</dbReference>